<dbReference type="RefSeq" id="WP_160595090.1">
    <property type="nucleotide sequence ID" value="NZ_WTYI01000001.1"/>
</dbReference>
<gene>
    <name evidence="3" type="ORF">GRI34_05485</name>
</gene>
<dbReference type="PANTHER" id="PTHR43591">
    <property type="entry name" value="METHYLTRANSFERASE"/>
    <property type="match status" value="1"/>
</dbReference>
<reference evidence="3 4" key="1">
    <citation type="submission" date="2019-12" db="EMBL/GenBank/DDBJ databases">
        <title>Genomic-based taxomic classification of the family Erythrobacteraceae.</title>
        <authorList>
            <person name="Xu L."/>
        </authorList>
    </citation>
    <scope>NUCLEOTIDE SEQUENCE [LARGE SCALE GENOMIC DNA]</scope>
    <source>
        <strain evidence="3 4">JCM 12189</strain>
    </source>
</reference>
<dbReference type="GO" id="GO:0032259">
    <property type="term" value="P:methylation"/>
    <property type="evidence" value="ECO:0007669"/>
    <property type="project" value="UniProtKB-KW"/>
</dbReference>
<protein>
    <submittedName>
        <fullName evidence="3">Methyltransferase domain-containing protein</fullName>
    </submittedName>
</protein>
<dbReference type="AlphaFoldDB" id="A0A6I4TMV3"/>
<keyword evidence="3" id="KW-0489">Methyltransferase</keyword>
<evidence type="ECO:0000313" key="3">
    <source>
        <dbReference type="EMBL" id="MXO95873.1"/>
    </source>
</evidence>
<dbReference type="InterPro" id="IPR029063">
    <property type="entry name" value="SAM-dependent_MTases_sf"/>
</dbReference>
<dbReference type="Gene3D" id="3.40.50.150">
    <property type="entry name" value="Vaccinia Virus protein VP39"/>
    <property type="match status" value="1"/>
</dbReference>
<dbReference type="SUPFAM" id="SSF53335">
    <property type="entry name" value="S-adenosyl-L-methionine-dependent methyltransferases"/>
    <property type="match status" value="1"/>
</dbReference>
<keyword evidence="3" id="KW-0808">Transferase</keyword>
<organism evidence="3 4">
    <name type="scientific">Qipengyuania aquimaris</name>
    <dbReference type="NCBI Taxonomy" id="255984"/>
    <lineage>
        <taxon>Bacteria</taxon>
        <taxon>Pseudomonadati</taxon>
        <taxon>Pseudomonadota</taxon>
        <taxon>Alphaproteobacteria</taxon>
        <taxon>Sphingomonadales</taxon>
        <taxon>Erythrobacteraceae</taxon>
        <taxon>Qipengyuania</taxon>
    </lineage>
</organism>
<dbReference type="EMBL" id="WTYI01000001">
    <property type="protein sequence ID" value="MXO95873.1"/>
    <property type="molecule type" value="Genomic_DNA"/>
</dbReference>
<name>A0A6I4TMV3_9SPHN</name>
<evidence type="ECO:0000256" key="1">
    <source>
        <dbReference type="SAM" id="MobiDB-lite"/>
    </source>
</evidence>
<dbReference type="PANTHER" id="PTHR43591:SF97">
    <property type="entry name" value="CLASS I SAM-DEPENDENT METHYLTRANSFERASE"/>
    <property type="match status" value="1"/>
</dbReference>
<dbReference type="CDD" id="cd02440">
    <property type="entry name" value="AdoMet_MTases"/>
    <property type="match status" value="1"/>
</dbReference>
<feature type="region of interest" description="Disordered" evidence="1">
    <location>
        <begin position="1"/>
        <end position="20"/>
    </location>
</feature>
<sequence>MSDASVSGSEWTGRTGKSWAHEWQRTDRSFGPLTERLVAEATKASFEHALDIGCGAGEVSVRLAQTSPSSHVSGVDISEELLDVAKERAADLGNATFELADASQWQPAGKARPDLVVSRHGVMFFDDPVAAFTHLSQQVARDARLVFSCFRERSDNLWARELSSVLDASPASADPRAPGPFAFGERDYVAGILERAGWESLQFHAIDYGMVAGEGSDALEDATSYFMRIGPAARAISEMGGEERDRAISRLRAMLGANRKGDRIELPASCWIVSATLAR</sequence>
<keyword evidence="4" id="KW-1185">Reference proteome</keyword>
<evidence type="ECO:0000259" key="2">
    <source>
        <dbReference type="Pfam" id="PF13649"/>
    </source>
</evidence>
<proteinExistence type="predicted"/>
<accession>A0A6I4TMV3</accession>
<feature type="domain" description="Methyltransferase" evidence="2">
    <location>
        <begin position="50"/>
        <end position="136"/>
    </location>
</feature>
<dbReference type="Proteomes" id="UP000432727">
    <property type="component" value="Unassembled WGS sequence"/>
</dbReference>
<evidence type="ECO:0000313" key="4">
    <source>
        <dbReference type="Proteomes" id="UP000432727"/>
    </source>
</evidence>
<dbReference type="Pfam" id="PF13649">
    <property type="entry name" value="Methyltransf_25"/>
    <property type="match status" value="1"/>
</dbReference>
<dbReference type="InterPro" id="IPR041698">
    <property type="entry name" value="Methyltransf_25"/>
</dbReference>
<feature type="compositionally biased region" description="Polar residues" evidence="1">
    <location>
        <begin position="1"/>
        <end position="12"/>
    </location>
</feature>
<comment type="caution">
    <text evidence="3">The sequence shown here is derived from an EMBL/GenBank/DDBJ whole genome shotgun (WGS) entry which is preliminary data.</text>
</comment>
<dbReference type="GO" id="GO:0008168">
    <property type="term" value="F:methyltransferase activity"/>
    <property type="evidence" value="ECO:0007669"/>
    <property type="project" value="UniProtKB-KW"/>
</dbReference>
<dbReference type="OrthoDB" id="9777638at2"/>